<keyword evidence="3" id="KW-1185">Reference proteome</keyword>
<gene>
    <name evidence="2" type="ORF">DDZ13_05295</name>
</gene>
<accession>A0A317ZMG8</accession>
<dbReference type="InParanoid" id="A0A317ZMG8"/>
<evidence type="ECO:0000313" key="3">
    <source>
        <dbReference type="Proteomes" id="UP000247099"/>
    </source>
</evidence>
<evidence type="ECO:0000313" key="2">
    <source>
        <dbReference type="EMBL" id="PXA04591.1"/>
    </source>
</evidence>
<dbReference type="RefSeq" id="WP_110130398.1">
    <property type="nucleotide sequence ID" value="NZ_QHJQ01000003.1"/>
</dbReference>
<sequence length="97" mass="10345">MGDIDTWASIIGVGLVALAICAKYSDPRNHTHTKLLVASAPAIFVMMVIYGIARYDNAWCFVWAVGGIFVSTPLAAVALARLTAHYVSDASKSDMGK</sequence>
<dbReference type="EMBL" id="QHJQ01000003">
    <property type="protein sequence ID" value="PXA04591.1"/>
    <property type="molecule type" value="Genomic_DNA"/>
</dbReference>
<keyword evidence="1" id="KW-1133">Transmembrane helix</keyword>
<evidence type="ECO:0000256" key="1">
    <source>
        <dbReference type="SAM" id="Phobius"/>
    </source>
</evidence>
<proteinExistence type="predicted"/>
<keyword evidence="1" id="KW-0812">Transmembrane</keyword>
<name>A0A317ZMG8_9BACT</name>
<organism evidence="2 3">
    <name type="scientific">Coraliomargarita sinensis</name>
    <dbReference type="NCBI Taxonomy" id="2174842"/>
    <lineage>
        <taxon>Bacteria</taxon>
        <taxon>Pseudomonadati</taxon>
        <taxon>Verrucomicrobiota</taxon>
        <taxon>Opitutia</taxon>
        <taxon>Puniceicoccales</taxon>
        <taxon>Coraliomargaritaceae</taxon>
        <taxon>Coraliomargarita</taxon>
    </lineage>
</organism>
<feature type="transmembrane region" description="Helical" evidence="1">
    <location>
        <begin position="36"/>
        <end position="55"/>
    </location>
</feature>
<dbReference type="AlphaFoldDB" id="A0A317ZMG8"/>
<keyword evidence="1" id="KW-0472">Membrane</keyword>
<dbReference type="Proteomes" id="UP000247099">
    <property type="component" value="Unassembled WGS sequence"/>
</dbReference>
<reference evidence="2 3" key="1">
    <citation type="submission" date="2018-05" db="EMBL/GenBank/DDBJ databases">
        <title>Coraliomargarita sinensis sp. nov., isolated from a marine solar saltern.</title>
        <authorList>
            <person name="Zhou L.Y."/>
        </authorList>
    </citation>
    <scope>NUCLEOTIDE SEQUENCE [LARGE SCALE GENOMIC DNA]</scope>
    <source>
        <strain evidence="2 3">WN38</strain>
    </source>
</reference>
<comment type="caution">
    <text evidence="2">The sequence shown here is derived from an EMBL/GenBank/DDBJ whole genome shotgun (WGS) entry which is preliminary data.</text>
</comment>
<feature type="transmembrane region" description="Helical" evidence="1">
    <location>
        <begin position="6"/>
        <end position="24"/>
    </location>
</feature>
<protein>
    <submittedName>
        <fullName evidence="2">Uncharacterized protein</fullName>
    </submittedName>
</protein>
<feature type="transmembrane region" description="Helical" evidence="1">
    <location>
        <begin position="61"/>
        <end position="82"/>
    </location>
</feature>